<evidence type="ECO:0000313" key="8">
    <source>
        <dbReference type="Proteomes" id="UP000001349"/>
    </source>
</evidence>
<dbReference type="RefSeq" id="WP_015924523.1">
    <property type="nucleotide sequence ID" value="NC_011898.1"/>
</dbReference>
<sequence length="791" mass="91459">MLEAIKPKQAKVTEVQRSEGALVLNTENGLLKIEPVNANIIRVVYTLEDKFSAVRGLGIEPQKVFEGWEFKENEQTVMLDTGELQLYIRKSDSRMTYFDGKGRRLTGEPEKNGKELVPFDSFKTVLDDTAVVEKIETPDGIKEVVLDSKKKYDRQLYHTRLNFEWDKDEALYGMGQNEEGYLNLRGTRQYIHQANMKIAMPFLMSTNGYGILLDTYAPVIFNDNAFGSYLYGEASAELDYYFIRGESFDQIIGGYRQLTGRASMLPLWAFGFMQSQERYETQQEIIDTVKRYRELGVPLDGIVLDWQSWEEGMWGQKTFDTERFPDAKNMMEQVHELGAHLMISIWPNMVEHCENYKEMKANNGLFQRSEIYNAFSSEARKLYWKQAKEGLFSKGVDAWWCDSSEPFTPEWNNPVKPEPDQNLTAFHNTCRTYMDEVYTNAYPYMHAKTIYEGQRETDGQKRVVNLTRSGYTGIQKYGTILWSGDTSAKWSTLKNQIAAGLNYCASGLPYWTMDIGAFFVKQGHMWFWDGDYEGGCSDLGYRELYTRWYQLGAFLPVFRSHGTDCRREIWNYGKKGEFFYDAIEKITHLRYQLMPYIYSLAGMVSQKHGTILRLLAFDFINDAKVYDIDDQFMFGPSLMVCPVTAPMYYEADSKPIEGVAKTRKVYLPAGSDWYDFWTEKRFKGGQSIEAEAPIDRIPIYVKAGSILPMSEQIQHTGQMKDDCFMLVVYPGEDGSFTLYQDERNGYGYEEGKFTTTELTWSDSEKKLTIHPHKGEYPSMPEKVTFLKRIVG</sequence>
<dbReference type="HOGENOM" id="CLU_000631_7_3_9"/>
<dbReference type="GO" id="GO:0004553">
    <property type="term" value="F:hydrolase activity, hydrolyzing O-glycosyl compounds"/>
    <property type="evidence" value="ECO:0007669"/>
    <property type="project" value="InterPro"/>
</dbReference>
<dbReference type="InterPro" id="IPR051816">
    <property type="entry name" value="Glycosyl_Hydrolase_31"/>
</dbReference>
<dbReference type="PANTHER" id="PTHR43863:SF2">
    <property type="entry name" value="MALTASE-GLUCOAMYLASE"/>
    <property type="match status" value="1"/>
</dbReference>
<proteinExistence type="inferred from homology"/>
<dbReference type="CAZy" id="GH31">
    <property type="family name" value="Glycoside Hydrolase Family 31"/>
</dbReference>
<dbReference type="Gene3D" id="2.60.40.1180">
    <property type="entry name" value="Golgi alpha-mannosidase II"/>
    <property type="match status" value="2"/>
</dbReference>
<dbReference type="InterPro" id="IPR033403">
    <property type="entry name" value="DUF5110"/>
</dbReference>
<dbReference type="Proteomes" id="UP000001349">
    <property type="component" value="Chromosome"/>
</dbReference>
<dbReference type="GO" id="GO:0030246">
    <property type="term" value="F:carbohydrate binding"/>
    <property type="evidence" value="ECO:0007669"/>
    <property type="project" value="InterPro"/>
</dbReference>
<feature type="domain" description="DUF5110" evidence="5">
    <location>
        <begin position="726"/>
        <end position="788"/>
    </location>
</feature>
<keyword evidence="8" id="KW-1185">Reference proteome</keyword>
<evidence type="ECO:0000313" key="7">
    <source>
        <dbReference type="EMBL" id="ACL75366.1"/>
    </source>
</evidence>
<keyword evidence="2" id="KW-0326">Glycosidase</keyword>
<dbReference type="EMBL" id="CP001348">
    <property type="protein sequence ID" value="ACL75366.1"/>
    <property type="molecule type" value="Genomic_DNA"/>
</dbReference>
<dbReference type="Gene3D" id="3.20.20.80">
    <property type="entry name" value="Glycosidases"/>
    <property type="match status" value="1"/>
</dbReference>
<accession>B8I9A6</accession>
<reference evidence="7 8" key="1">
    <citation type="submission" date="2009-01" db="EMBL/GenBank/DDBJ databases">
        <title>Complete sequence of Clostridium cellulolyticum H10.</title>
        <authorList>
            <consortium name="US DOE Joint Genome Institute"/>
            <person name="Lucas S."/>
            <person name="Copeland A."/>
            <person name="Lapidus A."/>
            <person name="Glavina del Rio T."/>
            <person name="Dalin E."/>
            <person name="Tice H."/>
            <person name="Bruce D."/>
            <person name="Goodwin L."/>
            <person name="Pitluck S."/>
            <person name="Chertkov O."/>
            <person name="Saunders E."/>
            <person name="Brettin T."/>
            <person name="Detter J.C."/>
            <person name="Han C."/>
            <person name="Larimer F."/>
            <person name="Land M."/>
            <person name="Hauser L."/>
            <person name="Kyrpides N."/>
            <person name="Ivanova N."/>
            <person name="Zhou J."/>
            <person name="Richardson P."/>
        </authorList>
    </citation>
    <scope>NUCLEOTIDE SEQUENCE [LARGE SCALE GENOMIC DNA]</scope>
    <source>
        <strain evidence="8">ATCC 35319 / DSM 5812 / JCM 6584 / H10</strain>
    </source>
</reference>
<dbReference type="Pfam" id="PF01055">
    <property type="entry name" value="Glyco_hydro_31_2nd"/>
    <property type="match status" value="1"/>
</dbReference>
<evidence type="ECO:0000259" key="6">
    <source>
        <dbReference type="Pfam" id="PF21365"/>
    </source>
</evidence>
<organism evidence="7 8">
    <name type="scientific">Ruminiclostridium cellulolyticum (strain ATCC 35319 / DSM 5812 / JCM 6584 / H10)</name>
    <name type="common">Clostridium cellulolyticum</name>
    <dbReference type="NCBI Taxonomy" id="394503"/>
    <lineage>
        <taxon>Bacteria</taxon>
        <taxon>Bacillati</taxon>
        <taxon>Bacillota</taxon>
        <taxon>Clostridia</taxon>
        <taxon>Eubacteriales</taxon>
        <taxon>Oscillospiraceae</taxon>
        <taxon>Ruminiclostridium</taxon>
    </lineage>
</organism>
<keyword evidence="2 7" id="KW-0378">Hydrolase</keyword>
<feature type="domain" description="Glycoside hydrolase family 31 N-terminal" evidence="4">
    <location>
        <begin position="31"/>
        <end position="221"/>
    </location>
</feature>
<dbReference type="GO" id="GO:0005975">
    <property type="term" value="P:carbohydrate metabolic process"/>
    <property type="evidence" value="ECO:0007669"/>
    <property type="project" value="InterPro"/>
</dbReference>
<dbReference type="Gene3D" id="2.60.40.1760">
    <property type="entry name" value="glycosyl hydrolase (family 31)"/>
    <property type="match status" value="1"/>
</dbReference>
<dbReference type="InterPro" id="IPR013780">
    <property type="entry name" value="Glyco_hydro_b"/>
</dbReference>
<dbReference type="KEGG" id="cce:Ccel_1004"/>
<dbReference type="STRING" id="394503.Ccel_1004"/>
<evidence type="ECO:0000256" key="1">
    <source>
        <dbReference type="ARBA" id="ARBA00007806"/>
    </source>
</evidence>
<dbReference type="SUPFAM" id="SSF74650">
    <property type="entry name" value="Galactose mutarotase-like"/>
    <property type="match status" value="1"/>
</dbReference>
<dbReference type="OrthoDB" id="176168at2"/>
<name>B8I9A6_RUMCH</name>
<dbReference type="SUPFAM" id="SSF51011">
    <property type="entry name" value="Glycosyl hydrolase domain"/>
    <property type="match status" value="1"/>
</dbReference>
<dbReference type="SUPFAM" id="SSF51445">
    <property type="entry name" value="(Trans)glycosidases"/>
    <property type="match status" value="1"/>
</dbReference>
<dbReference type="Pfam" id="PF21365">
    <property type="entry name" value="Glyco_hydro_31_3rd"/>
    <property type="match status" value="1"/>
</dbReference>
<comment type="similarity">
    <text evidence="1 2">Belongs to the glycosyl hydrolase 31 family.</text>
</comment>
<dbReference type="InterPro" id="IPR000322">
    <property type="entry name" value="Glyco_hydro_31_TIM"/>
</dbReference>
<dbReference type="CDD" id="cd14752">
    <property type="entry name" value="GH31_N"/>
    <property type="match status" value="1"/>
</dbReference>
<dbReference type="PANTHER" id="PTHR43863">
    <property type="entry name" value="HYDROLASE, PUTATIVE (AFU_ORTHOLOGUE AFUA_1G03140)-RELATED"/>
    <property type="match status" value="1"/>
</dbReference>
<dbReference type="Pfam" id="PF13802">
    <property type="entry name" value="Gal_mutarotas_2"/>
    <property type="match status" value="1"/>
</dbReference>
<feature type="domain" description="Glycosyl hydrolase family 31 C-terminal" evidence="6">
    <location>
        <begin position="610"/>
        <end position="707"/>
    </location>
</feature>
<dbReference type="eggNOG" id="COG1501">
    <property type="taxonomic scope" value="Bacteria"/>
</dbReference>
<gene>
    <name evidence="7" type="ordered locus">Ccel_1004</name>
</gene>
<feature type="domain" description="Glycoside hydrolase family 31 TIM barrel" evidence="3">
    <location>
        <begin position="263"/>
        <end position="600"/>
    </location>
</feature>
<dbReference type="Pfam" id="PF17137">
    <property type="entry name" value="DUF5110"/>
    <property type="match status" value="1"/>
</dbReference>
<evidence type="ECO:0000259" key="3">
    <source>
        <dbReference type="Pfam" id="PF01055"/>
    </source>
</evidence>
<evidence type="ECO:0000259" key="5">
    <source>
        <dbReference type="Pfam" id="PF17137"/>
    </source>
</evidence>
<dbReference type="AlphaFoldDB" id="B8I9A6"/>
<dbReference type="InterPro" id="IPR048395">
    <property type="entry name" value="Glyco_hydro_31_C"/>
</dbReference>
<evidence type="ECO:0000256" key="2">
    <source>
        <dbReference type="RuleBase" id="RU361185"/>
    </source>
</evidence>
<dbReference type="InterPro" id="IPR025887">
    <property type="entry name" value="Glyco_hydro_31_N_dom"/>
</dbReference>
<dbReference type="CDD" id="cd06591">
    <property type="entry name" value="GH31_xylosidase_XylS"/>
    <property type="match status" value="1"/>
</dbReference>
<dbReference type="InterPro" id="IPR011013">
    <property type="entry name" value="Gal_mutarotase_sf_dom"/>
</dbReference>
<dbReference type="InterPro" id="IPR017853">
    <property type="entry name" value="GH"/>
</dbReference>
<protein>
    <submittedName>
        <fullName evidence="7">Glycoside hydrolase family 31</fullName>
    </submittedName>
</protein>
<evidence type="ECO:0000259" key="4">
    <source>
        <dbReference type="Pfam" id="PF13802"/>
    </source>
</evidence>